<dbReference type="Proteomes" id="UP000033097">
    <property type="component" value="Chromosome"/>
</dbReference>
<evidence type="ECO:0000313" key="1">
    <source>
        <dbReference type="EMBL" id="AKB64902.1"/>
    </source>
</evidence>
<gene>
    <name evidence="1" type="ORF">MSMAS_1706</name>
</gene>
<dbReference type="EMBL" id="CP009512">
    <property type="protein sequence ID" value="AKB64902.1"/>
    <property type="molecule type" value="Genomic_DNA"/>
</dbReference>
<dbReference type="HOGENOM" id="CLU_2784131_0_0_2"/>
<dbReference type="AlphaFoldDB" id="A0A0E3RGC5"/>
<dbReference type="STRING" id="213585.MSMAS_1706"/>
<name>A0A0E3RGC5_METMZ</name>
<reference evidence="1 2" key="1">
    <citation type="submission" date="2014-07" db="EMBL/GenBank/DDBJ databases">
        <title>Methanogenic archaea and the global carbon cycle.</title>
        <authorList>
            <person name="Henriksen J.R."/>
            <person name="Luke J."/>
            <person name="Reinhart S."/>
            <person name="Benedict M.N."/>
            <person name="Youngblut N.D."/>
            <person name="Metcalf M.E."/>
            <person name="Whitaker R.J."/>
            <person name="Metcalf W.W."/>
        </authorList>
    </citation>
    <scope>NUCLEOTIDE SEQUENCE [LARGE SCALE GENOMIC DNA]</scope>
    <source>
        <strain evidence="1 2">S-6</strain>
    </source>
</reference>
<dbReference type="KEGG" id="mmj:MSMAS_1706"/>
<dbReference type="PATRIC" id="fig|213585.10.peg.2163"/>
<sequence>MFVYLVSIKKIILRERFYGAKARNLTSLISGDFLHRIIVSPVVKLSHLRSDEGSHFFADSFIRFRQKR</sequence>
<accession>A0A0E3RGC5</accession>
<evidence type="ECO:0000313" key="2">
    <source>
        <dbReference type="Proteomes" id="UP000033097"/>
    </source>
</evidence>
<protein>
    <submittedName>
        <fullName evidence="1">Uncharacterized protein</fullName>
    </submittedName>
</protein>
<proteinExistence type="predicted"/>
<organism evidence="1 2">
    <name type="scientific">Methanosarcina mazei S-6</name>
    <dbReference type="NCBI Taxonomy" id="213585"/>
    <lineage>
        <taxon>Archaea</taxon>
        <taxon>Methanobacteriati</taxon>
        <taxon>Methanobacteriota</taxon>
        <taxon>Stenosarchaea group</taxon>
        <taxon>Methanomicrobia</taxon>
        <taxon>Methanosarcinales</taxon>
        <taxon>Methanosarcinaceae</taxon>
        <taxon>Methanosarcina</taxon>
    </lineage>
</organism>